<feature type="binding site" evidence="6">
    <location>
        <position position="391"/>
    </location>
    <ligand>
        <name>D-dopa</name>
        <dbReference type="ChEBI" id="CHEBI:149689"/>
    </ligand>
</feature>
<dbReference type="GO" id="GO:0019478">
    <property type="term" value="P:D-amino acid catabolic process"/>
    <property type="evidence" value="ECO:0007669"/>
    <property type="project" value="TreeGrafter"/>
</dbReference>
<evidence type="ECO:0000256" key="6">
    <source>
        <dbReference type="PIRSR" id="PIRSR000189-1"/>
    </source>
</evidence>
<evidence type="ECO:0000256" key="5">
    <source>
        <dbReference type="ARBA" id="ARBA00023002"/>
    </source>
</evidence>
<evidence type="ECO:0000313" key="8">
    <source>
        <dbReference type="EMBL" id="KAF2030083.1"/>
    </source>
</evidence>
<dbReference type="AlphaFoldDB" id="A0A9P4H8I6"/>
<reference evidence="8" key="1">
    <citation type="journal article" date="2020" name="Stud. Mycol.">
        <title>101 Dothideomycetes genomes: a test case for predicting lifestyles and emergence of pathogens.</title>
        <authorList>
            <person name="Haridas S."/>
            <person name="Albert R."/>
            <person name="Binder M."/>
            <person name="Bloem J."/>
            <person name="Labutti K."/>
            <person name="Salamov A."/>
            <person name="Andreopoulos B."/>
            <person name="Baker S."/>
            <person name="Barry K."/>
            <person name="Bills G."/>
            <person name="Bluhm B."/>
            <person name="Cannon C."/>
            <person name="Castanera R."/>
            <person name="Culley D."/>
            <person name="Daum C."/>
            <person name="Ezra D."/>
            <person name="Gonzalez J."/>
            <person name="Henrissat B."/>
            <person name="Kuo A."/>
            <person name="Liang C."/>
            <person name="Lipzen A."/>
            <person name="Lutzoni F."/>
            <person name="Magnuson J."/>
            <person name="Mondo S."/>
            <person name="Nolan M."/>
            <person name="Ohm R."/>
            <person name="Pangilinan J."/>
            <person name="Park H.-J."/>
            <person name="Ramirez L."/>
            <person name="Alfaro M."/>
            <person name="Sun H."/>
            <person name="Tritt A."/>
            <person name="Yoshinaga Y."/>
            <person name="Zwiers L.-H."/>
            <person name="Turgeon B."/>
            <person name="Goodwin S."/>
            <person name="Spatafora J."/>
            <person name="Crous P."/>
            <person name="Grigoriev I."/>
        </authorList>
    </citation>
    <scope>NUCLEOTIDE SEQUENCE</scope>
    <source>
        <strain evidence="8">CBS 110217</strain>
    </source>
</reference>
<evidence type="ECO:0000256" key="2">
    <source>
        <dbReference type="ARBA" id="ARBA00006730"/>
    </source>
</evidence>
<gene>
    <name evidence="8" type="ORF">EK21DRAFT_100810</name>
</gene>
<evidence type="ECO:0000313" key="9">
    <source>
        <dbReference type="Proteomes" id="UP000799777"/>
    </source>
</evidence>
<dbReference type="OrthoDB" id="2015447at2759"/>
<dbReference type="PIRSF" id="PIRSF000189">
    <property type="entry name" value="D-aa_oxidase"/>
    <property type="match status" value="1"/>
</dbReference>
<feature type="binding site" evidence="6">
    <location>
        <position position="237"/>
    </location>
    <ligand>
        <name>FAD</name>
        <dbReference type="ChEBI" id="CHEBI:57692"/>
    </ligand>
</feature>
<evidence type="ECO:0000259" key="7">
    <source>
        <dbReference type="Pfam" id="PF01266"/>
    </source>
</evidence>
<dbReference type="Gene3D" id="3.40.50.720">
    <property type="entry name" value="NAD(P)-binding Rossmann-like Domain"/>
    <property type="match status" value="1"/>
</dbReference>
<keyword evidence="9" id="KW-1185">Reference proteome</keyword>
<feature type="domain" description="FAD dependent oxidoreductase" evidence="7">
    <location>
        <begin position="32"/>
        <end position="401"/>
    </location>
</feature>
<keyword evidence="5" id="KW-0560">Oxidoreductase</keyword>
<evidence type="ECO:0000256" key="3">
    <source>
        <dbReference type="ARBA" id="ARBA00022630"/>
    </source>
</evidence>
<dbReference type="InterPro" id="IPR006076">
    <property type="entry name" value="FAD-dep_OxRdtase"/>
</dbReference>
<protein>
    <submittedName>
        <fullName evidence="8">FAD dependent oxidoreductase</fullName>
    </submittedName>
</protein>
<proteinExistence type="inferred from homology"/>
<feature type="binding site" evidence="6">
    <location>
        <begin position="72"/>
        <end position="73"/>
    </location>
    <ligand>
        <name>FAD</name>
        <dbReference type="ChEBI" id="CHEBI:57692"/>
    </ligand>
</feature>
<keyword evidence="4 6" id="KW-0274">FAD</keyword>
<dbReference type="GO" id="GO:0003884">
    <property type="term" value="F:D-amino-acid oxidase activity"/>
    <property type="evidence" value="ECO:0007669"/>
    <property type="project" value="InterPro"/>
</dbReference>
<accession>A0A9P4H8I6</accession>
<keyword evidence="3" id="KW-0285">Flavoprotein</keyword>
<dbReference type="EMBL" id="ML978194">
    <property type="protein sequence ID" value="KAF2030083.1"/>
    <property type="molecule type" value="Genomic_DNA"/>
</dbReference>
<name>A0A9P4H8I6_9PLEO</name>
<comment type="similarity">
    <text evidence="2">Belongs to the DAMOX/DASOX family.</text>
</comment>
<feature type="binding site" evidence="6">
    <location>
        <position position="356"/>
    </location>
    <ligand>
        <name>D-dopa</name>
        <dbReference type="ChEBI" id="CHEBI:149689"/>
    </ligand>
</feature>
<dbReference type="GO" id="GO:0071949">
    <property type="term" value="F:FAD binding"/>
    <property type="evidence" value="ECO:0007669"/>
    <property type="project" value="InterPro"/>
</dbReference>
<evidence type="ECO:0000256" key="4">
    <source>
        <dbReference type="ARBA" id="ARBA00022827"/>
    </source>
</evidence>
<dbReference type="Gene3D" id="3.30.9.10">
    <property type="entry name" value="D-Amino Acid Oxidase, subunit A, domain 2"/>
    <property type="match status" value="1"/>
</dbReference>
<comment type="cofactor">
    <cofactor evidence="1 6">
        <name>FAD</name>
        <dbReference type="ChEBI" id="CHEBI:57692"/>
    </cofactor>
</comment>
<dbReference type="PANTHER" id="PTHR11530">
    <property type="entry name" value="D-AMINO ACID OXIDASE"/>
    <property type="match status" value="1"/>
</dbReference>
<organism evidence="8 9">
    <name type="scientific">Setomelanomma holmii</name>
    <dbReference type="NCBI Taxonomy" id="210430"/>
    <lineage>
        <taxon>Eukaryota</taxon>
        <taxon>Fungi</taxon>
        <taxon>Dikarya</taxon>
        <taxon>Ascomycota</taxon>
        <taxon>Pezizomycotina</taxon>
        <taxon>Dothideomycetes</taxon>
        <taxon>Pleosporomycetidae</taxon>
        <taxon>Pleosporales</taxon>
        <taxon>Pleosporineae</taxon>
        <taxon>Phaeosphaeriaceae</taxon>
        <taxon>Setomelanomma</taxon>
    </lineage>
</organism>
<dbReference type="SUPFAM" id="SSF51971">
    <property type="entry name" value="Nucleotide-binding domain"/>
    <property type="match status" value="1"/>
</dbReference>
<dbReference type="Proteomes" id="UP000799777">
    <property type="component" value="Unassembled WGS sequence"/>
</dbReference>
<dbReference type="Pfam" id="PF01266">
    <property type="entry name" value="DAO"/>
    <property type="match status" value="1"/>
</dbReference>
<dbReference type="SUPFAM" id="SSF54373">
    <property type="entry name" value="FAD-linked reductases, C-terminal domain"/>
    <property type="match status" value="1"/>
</dbReference>
<dbReference type="PANTHER" id="PTHR11530:SF25">
    <property type="entry name" value="FAD DEPENDENT OXIDOREDUCTASE DOMAIN-CONTAINING PROTEIN"/>
    <property type="match status" value="1"/>
</dbReference>
<evidence type="ECO:0000256" key="1">
    <source>
        <dbReference type="ARBA" id="ARBA00001974"/>
    </source>
</evidence>
<dbReference type="GO" id="GO:0005737">
    <property type="term" value="C:cytoplasm"/>
    <property type="evidence" value="ECO:0007669"/>
    <property type="project" value="TreeGrafter"/>
</dbReference>
<comment type="caution">
    <text evidence="8">The sequence shown here is derived from an EMBL/GenBank/DDBJ whole genome shotgun (WGS) entry which is preliminary data.</text>
</comment>
<sequence length="430" mass="46655">MAAPYKGNLVFWRDLTPFPTPLHCPTERSPHVLIIGGGVIGLTNAWILLDHGYRVTVVSKEWASYGTTQRLTSQIAGALWEYPPAVCGQHSDATSLKDSNRWCMVAYYIFDAIATDKDLAERFGVKMRETHSFFPKPIEEDAVQVAKMLEIMNSGVKGFTQNAKGTAESGVNPTHGAIYAYTHLAPIIDTDIAMSFLASLVTSKGATLLTRTITGNLLFQESSLLTQYSASIILNCTGLAGTELAGDTTCYPIRGALLRVINDGTVFPKLEHALTIPAPIGAPETTKGNGSGIIFLVPRNNTILLAGGITEPHIPALDLTLSSPIIQRMRARCESFFPGLKNAKLDPKYPLAQGLRPFRGRNVRVEREDRVHARKERGRGSRIVHCYGHGGAGWSLGFGCAGDVLGVVEGILDDRASSPAAQRKESKRLE</sequence>
<dbReference type="InterPro" id="IPR023209">
    <property type="entry name" value="DAO"/>
</dbReference>